<sequence length="48" mass="5417">MSGRGTETRTSLSENSPILCPQKCFAEGFACHPYLYLLQRFLAYQCGQ</sequence>
<proteinExistence type="predicted"/>
<name>A0A0A9F1N5_ARUDO</name>
<dbReference type="AlphaFoldDB" id="A0A0A9F1N5"/>
<reference evidence="1" key="2">
    <citation type="journal article" date="2015" name="Data Brief">
        <title>Shoot transcriptome of the giant reed, Arundo donax.</title>
        <authorList>
            <person name="Barrero R.A."/>
            <person name="Guerrero F.D."/>
            <person name="Moolhuijzen P."/>
            <person name="Goolsby J.A."/>
            <person name="Tidwell J."/>
            <person name="Bellgard S.E."/>
            <person name="Bellgard M.I."/>
        </authorList>
    </citation>
    <scope>NUCLEOTIDE SEQUENCE</scope>
    <source>
        <tissue evidence="1">Shoot tissue taken approximately 20 cm above the soil surface</tissue>
    </source>
</reference>
<evidence type="ECO:0000313" key="1">
    <source>
        <dbReference type="EMBL" id="JAE06247.1"/>
    </source>
</evidence>
<protein>
    <submittedName>
        <fullName evidence="1">Uncharacterized protein</fullName>
    </submittedName>
</protein>
<dbReference type="EMBL" id="GBRH01191649">
    <property type="protein sequence ID" value="JAE06247.1"/>
    <property type="molecule type" value="Transcribed_RNA"/>
</dbReference>
<accession>A0A0A9F1N5</accession>
<organism evidence="1">
    <name type="scientific">Arundo donax</name>
    <name type="common">Giant reed</name>
    <name type="synonym">Donax arundinaceus</name>
    <dbReference type="NCBI Taxonomy" id="35708"/>
    <lineage>
        <taxon>Eukaryota</taxon>
        <taxon>Viridiplantae</taxon>
        <taxon>Streptophyta</taxon>
        <taxon>Embryophyta</taxon>
        <taxon>Tracheophyta</taxon>
        <taxon>Spermatophyta</taxon>
        <taxon>Magnoliopsida</taxon>
        <taxon>Liliopsida</taxon>
        <taxon>Poales</taxon>
        <taxon>Poaceae</taxon>
        <taxon>PACMAD clade</taxon>
        <taxon>Arundinoideae</taxon>
        <taxon>Arundineae</taxon>
        <taxon>Arundo</taxon>
    </lineage>
</organism>
<reference evidence="1" key="1">
    <citation type="submission" date="2014-09" db="EMBL/GenBank/DDBJ databases">
        <authorList>
            <person name="Magalhaes I.L.F."/>
            <person name="Oliveira U."/>
            <person name="Santos F.R."/>
            <person name="Vidigal T.H.D.A."/>
            <person name="Brescovit A.D."/>
            <person name="Santos A.J."/>
        </authorList>
    </citation>
    <scope>NUCLEOTIDE SEQUENCE</scope>
    <source>
        <tissue evidence="1">Shoot tissue taken approximately 20 cm above the soil surface</tissue>
    </source>
</reference>